<dbReference type="SUPFAM" id="SSF54826">
    <property type="entry name" value="Enolase N-terminal domain-like"/>
    <property type="match status" value="1"/>
</dbReference>
<feature type="domain" description="Mandelate racemase/muconate lactonizing enzyme C-terminal" evidence="6">
    <location>
        <begin position="150"/>
        <end position="245"/>
    </location>
</feature>
<comment type="caution">
    <text evidence="7">The sequence shown here is derived from an EMBL/GenBank/DDBJ whole genome shotgun (WGS) entry which is preliminary data.</text>
</comment>
<dbReference type="GO" id="GO:0016854">
    <property type="term" value="F:racemase and epimerase activity"/>
    <property type="evidence" value="ECO:0007669"/>
    <property type="project" value="UniProtKB-ARBA"/>
</dbReference>
<keyword evidence="8" id="KW-1185">Reference proteome</keyword>
<keyword evidence="5" id="KW-0413">Isomerase</keyword>
<comment type="similarity">
    <text evidence="2">Belongs to the mandelate racemase/muconate lactonizing enzyme family.</text>
</comment>
<dbReference type="SUPFAM" id="SSF51604">
    <property type="entry name" value="Enolase C-terminal domain-like"/>
    <property type="match status" value="1"/>
</dbReference>
<dbReference type="Gene3D" id="3.20.20.120">
    <property type="entry name" value="Enolase-like C-terminal domain"/>
    <property type="match status" value="1"/>
</dbReference>
<dbReference type="RefSeq" id="WP_208263964.1">
    <property type="nucleotide sequence ID" value="NZ_JAGEOJ010000041.1"/>
</dbReference>
<sequence>MKITDIQVHLVRLPARRDHNWASKMNTPIGHHAIIELSTDEGITGWGEAPAGGTWGGAHMRYYGETPETVQHIVLDHLRHAVTGLDPAEIGVLHAHMDKAIKGHPYAKAAIDVACYDAAGKALGVPVSTLLGGRHRDGIEVAHSLGIMELERCYTEAEQAVAEGARTIKCKTGLDPERDVTLVRELRRRLGAAVKIRVDGNEGYASVHQAIDVTLRQEEHDILLCEQPLASARDLARVAARITSPVMADESAWTVHDILELNELDAAQCFSCYVTKPGGLYRARRQAEIAEDLGMYCDIGGSIETGIGNAANLQLGSALRIATLPSVCPVSKPEGSDGPSIAGIYYLDDLVTEPFGFVDGRVMVPNGPGLGIEVDRAKIEKYRV</sequence>
<dbReference type="AlphaFoldDB" id="A0A939PML6"/>
<evidence type="ECO:0000259" key="6">
    <source>
        <dbReference type="SMART" id="SM00922"/>
    </source>
</evidence>
<evidence type="ECO:0000313" key="7">
    <source>
        <dbReference type="EMBL" id="MBO2455742.1"/>
    </source>
</evidence>
<evidence type="ECO:0000256" key="5">
    <source>
        <dbReference type="ARBA" id="ARBA00023235"/>
    </source>
</evidence>
<dbReference type="Gene3D" id="3.30.390.10">
    <property type="entry name" value="Enolase-like, N-terminal domain"/>
    <property type="match status" value="1"/>
</dbReference>
<reference evidence="7" key="1">
    <citation type="submission" date="2021-03" db="EMBL/GenBank/DDBJ databases">
        <authorList>
            <person name="Kanchanasin P."/>
            <person name="Saeng-In P."/>
            <person name="Phongsopitanun W."/>
            <person name="Yuki M."/>
            <person name="Kudo T."/>
            <person name="Ohkuma M."/>
            <person name="Tanasupawat S."/>
        </authorList>
    </citation>
    <scope>NUCLEOTIDE SEQUENCE</scope>
    <source>
        <strain evidence="7">GKU 128</strain>
    </source>
</reference>
<dbReference type="Pfam" id="PF02746">
    <property type="entry name" value="MR_MLE_N"/>
    <property type="match status" value="1"/>
</dbReference>
<dbReference type="InterPro" id="IPR036849">
    <property type="entry name" value="Enolase-like_C_sf"/>
</dbReference>
<dbReference type="PANTHER" id="PTHR48073:SF2">
    <property type="entry name" value="O-SUCCINYLBENZOATE SYNTHASE"/>
    <property type="match status" value="1"/>
</dbReference>
<evidence type="ECO:0000256" key="3">
    <source>
        <dbReference type="ARBA" id="ARBA00022723"/>
    </source>
</evidence>
<dbReference type="EMBL" id="JAGEOJ010000041">
    <property type="protein sequence ID" value="MBO2455742.1"/>
    <property type="molecule type" value="Genomic_DNA"/>
</dbReference>
<proteinExistence type="inferred from homology"/>
<accession>A0A939PML6</accession>
<evidence type="ECO:0000256" key="2">
    <source>
        <dbReference type="ARBA" id="ARBA00008031"/>
    </source>
</evidence>
<organism evidence="7 8">
    <name type="scientific">Actinomadura barringtoniae</name>
    <dbReference type="NCBI Taxonomy" id="1427535"/>
    <lineage>
        <taxon>Bacteria</taxon>
        <taxon>Bacillati</taxon>
        <taxon>Actinomycetota</taxon>
        <taxon>Actinomycetes</taxon>
        <taxon>Streptosporangiales</taxon>
        <taxon>Thermomonosporaceae</taxon>
        <taxon>Actinomadura</taxon>
    </lineage>
</organism>
<evidence type="ECO:0000256" key="4">
    <source>
        <dbReference type="ARBA" id="ARBA00022842"/>
    </source>
</evidence>
<dbReference type="InterPro" id="IPR013342">
    <property type="entry name" value="Mandelate_racemase_C"/>
</dbReference>
<gene>
    <name evidence="7" type="ORF">J4573_52310</name>
</gene>
<dbReference type="FunFam" id="3.30.390.10:FF:000009">
    <property type="entry name" value="Hydrophobic dipeptide epimerase"/>
    <property type="match status" value="1"/>
</dbReference>
<dbReference type="InterPro" id="IPR029065">
    <property type="entry name" value="Enolase_C-like"/>
</dbReference>
<dbReference type="GO" id="GO:0000287">
    <property type="term" value="F:magnesium ion binding"/>
    <property type="evidence" value="ECO:0007669"/>
    <property type="project" value="UniProtKB-ARBA"/>
</dbReference>
<dbReference type="InterPro" id="IPR029017">
    <property type="entry name" value="Enolase-like_N"/>
</dbReference>
<keyword evidence="4" id="KW-0460">Magnesium</keyword>
<dbReference type="SMART" id="SM00922">
    <property type="entry name" value="MR_MLE"/>
    <property type="match status" value="1"/>
</dbReference>
<dbReference type="GO" id="GO:0006518">
    <property type="term" value="P:peptide metabolic process"/>
    <property type="evidence" value="ECO:0007669"/>
    <property type="project" value="UniProtKB-ARBA"/>
</dbReference>
<protein>
    <recommendedName>
        <fullName evidence="6">Mandelate racemase/muconate lactonizing enzyme C-terminal domain-containing protein</fullName>
    </recommendedName>
</protein>
<dbReference type="SFLD" id="SFLDS00001">
    <property type="entry name" value="Enolase"/>
    <property type="match status" value="1"/>
</dbReference>
<dbReference type="Pfam" id="PF13378">
    <property type="entry name" value="MR_MLE_C"/>
    <property type="match status" value="1"/>
</dbReference>
<dbReference type="Proteomes" id="UP000669179">
    <property type="component" value="Unassembled WGS sequence"/>
</dbReference>
<dbReference type="SFLD" id="SFLDG00180">
    <property type="entry name" value="muconate_cycloisomerase"/>
    <property type="match status" value="1"/>
</dbReference>
<evidence type="ECO:0000313" key="8">
    <source>
        <dbReference type="Proteomes" id="UP000669179"/>
    </source>
</evidence>
<name>A0A939PML6_9ACTN</name>
<dbReference type="InterPro" id="IPR013341">
    <property type="entry name" value="Mandelate_racemase_N_dom"/>
</dbReference>
<keyword evidence="3" id="KW-0479">Metal-binding</keyword>
<dbReference type="PANTHER" id="PTHR48073">
    <property type="entry name" value="O-SUCCINYLBENZOATE SYNTHASE-RELATED"/>
    <property type="match status" value="1"/>
</dbReference>
<evidence type="ECO:0000256" key="1">
    <source>
        <dbReference type="ARBA" id="ARBA00001946"/>
    </source>
</evidence>
<comment type="cofactor">
    <cofactor evidence="1">
        <name>Mg(2+)</name>
        <dbReference type="ChEBI" id="CHEBI:18420"/>
    </cofactor>
</comment>